<dbReference type="OMA" id="PEPCQLF"/>
<evidence type="ECO:0000256" key="10">
    <source>
        <dbReference type="ARBA" id="ARBA00049568"/>
    </source>
</evidence>
<accession>A0A914BSH2</accession>
<comment type="subcellular location">
    <subcellularLocation>
        <location evidence="4">Late endosome membrane</location>
        <topology evidence="4">Single-pass type II membrane protein</topology>
    </subcellularLocation>
    <subcellularLocation>
        <location evidence="5">Lysosome membrane</location>
        <topology evidence="5">Single-pass type II membrane protein</topology>
    </subcellularLocation>
    <subcellularLocation>
        <location evidence="8">Mitochondrion membrane</location>
        <topology evidence="8">Single-pass type II membrane protein</topology>
    </subcellularLocation>
</comment>
<dbReference type="SUPFAM" id="SSF53474">
    <property type="entry name" value="alpha/beta-Hydrolases"/>
    <property type="match status" value="1"/>
</dbReference>
<dbReference type="RefSeq" id="XP_038079129.1">
    <property type="nucleotide sequence ID" value="XM_038223201.1"/>
</dbReference>
<feature type="domain" description="AB hydrolase-1" evidence="12">
    <location>
        <begin position="153"/>
        <end position="253"/>
    </location>
</feature>
<comment type="function">
    <text evidence="10">Lipase that preferentially hydrolysis medium-chain saturated monoacylglycerols including 2-arachidonoylglycerol. Through 2-arachidonoylglycerol degradation may regulate endocannabinoid signaling pathways. Also has a lysophosphatidyl lipase activity with a preference for lysophosphatidylglycerol among other lysophospholipids. Also able to degrade bis(monoacylglycero)phosphate (BMP) and constitutes the major enzyme for BMP catabolism. BMP, also known as lysobisphosphatidic acid, is enriched in late endosomes and lysosomes and plays a key role in the formation of intraluminal vesicles and in lipid sorting.</text>
</comment>
<dbReference type="Pfam" id="PF00561">
    <property type="entry name" value="Abhydrolase_1"/>
    <property type="match status" value="1"/>
</dbReference>
<organism evidence="13 14">
    <name type="scientific">Patiria miniata</name>
    <name type="common">Bat star</name>
    <name type="synonym">Asterina miniata</name>
    <dbReference type="NCBI Taxonomy" id="46514"/>
    <lineage>
        <taxon>Eukaryota</taxon>
        <taxon>Metazoa</taxon>
        <taxon>Echinodermata</taxon>
        <taxon>Eleutherozoa</taxon>
        <taxon>Asterozoa</taxon>
        <taxon>Asteroidea</taxon>
        <taxon>Valvatacea</taxon>
        <taxon>Valvatida</taxon>
        <taxon>Asterinidae</taxon>
        <taxon>Patiria</taxon>
    </lineage>
</organism>
<dbReference type="PRINTS" id="PR00111">
    <property type="entry name" value="ABHYDROLASE"/>
</dbReference>
<dbReference type="GO" id="GO:0031902">
    <property type="term" value="C:late endosome membrane"/>
    <property type="evidence" value="ECO:0007669"/>
    <property type="project" value="UniProtKB-SubCell"/>
</dbReference>
<comment type="catalytic activity">
    <reaction evidence="1">
        <text>Hydrolyzes glycerol monoesters of long-chain fatty acids.</text>
        <dbReference type="EC" id="3.1.1.23"/>
    </reaction>
</comment>
<evidence type="ECO:0000256" key="1">
    <source>
        <dbReference type="ARBA" id="ARBA00001613"/>
    </source>
</evidence>
<dbReference type="GO" id="GO:0047372">
    <property type="term" value="F:monoacylglycerol lipase activity"/>
    <property type="evidence" value="ECO:0007669"/>
    <property type="project" value="UniProtKB-EC"/>
</dbReference>
<evidence type="ECO:0000256" key="11">
    <source>
        <dbReference type="SAM" id="MobiDB-lite"/>
    </source>
</evidence>
<dbReference type="EnsemblMetazoa" id="XM_038223201.1">
    <property type="protein sequence ID" value="XP_038079129.1"/>
    <property type="gene ID" value="LOC119746320"/>
</dbReference>
<dbReference type="GO" id="GO:0046464">
    <property type="term" value="P:acylglycerol catabolic process"/>
    <property type="evidence" value="ECO:0007669"/>
    <property type="project" value="TreeGrafter"/>
</dbReference>
<dbReference type="InterPro" id="IPR029058">
    <property type="entry name" value="AB_hydrolase_fold"/>
</dbReference>
<dbReference type="Proteomes" id="UP000887568">
    <property type="component" value="Unplaced"/>
</dbReference>
<feature type="region of interest" description="Disordered" evidence="11">
    <location>
        <begin position="1"/>
        <end position="24"/>
    </location>
</feature>
<dbReference type="EC" id="3.1.1.23" evidence="2"/>
<protein>
    <recommendedName>
        <fullName evidence="6">Protein ABHD8</fullName>
        <ecNumber evidence="2">3.1.1.23</ecNumber>
    </recommendedName>
    <alternativeName>
        <fullName evidence="7">Alpha/beta hydrolase domain-containing protein 8</fullName>
    </alternativeName>
</protein>
<keyword evidence="14" id="KW-1185">Reference proteome</keyword>
<dbReference type="OrthoDB" id="428974at2759"/>
<evidence type="ECO:0000259" key="12">
    <source>
        <dbReference type="Pfam" id="PF00561"/>
    </source>
</evidence>
<dbReference type="FunFam" id="3.40.50.1820:FF:000017">
    <property type="entry name" value="Abhydrolase domain containing 8"/>
    <property type="match status" value="1"/>
</dbReference>
<evidence type="ECO:0000256" key="2">
    <source>
        <dbReference type="ARBA" id="ARBA00013254"/>
    </source>
</evidence>
<feature type="region of interest" description="Disordered" evidence="11">
    <location>
        <begin position="400"/>
        <end position="426"/>
    </location>
</feature>
<dbReference type="InterPro" id="IPR050266">
    <property type="entry name" value="AB_hydrolase_sf"/>
</dbReference>
<dbReference type="GO" id="GO:0005765">
    <property type="term" value="C:lysosomal membrane"/>
    <property type="evidence" value="ECO:0007669"/>
    <property type="project" value="UniProtKB-SubCell"/>
</dbReference>
<feature type="compositionally biased region" description="Polar residues" evidence="11">
    <location>
        <begin position="1"/>
        <end position="10"/>
    </location>
</feature>
<evidence type="ECO:0000256" key="6">
    <source>
        <dbReference type="ARBA" id="ARBA00039466"/>
    </source>
</evidence>
<proteinExistence type="predicted"/>
<keyword evidence="3" id="KW-0378">Hydrolase</keyword>
<comment type="catalytic activity">
    <reaction evidence="9">
        <text>1-dodecanoylglycerol + H2O = dodecanoate + glycerol + H(+)</text>
        <dbReference type="Rhea" id="RHEA:44316"/>
        <dbReference type="ChEBI" id="CHEBI:15377"/>
        <dbReference type="ChEBI" id="CHEBI:15378"/>
        <dbReference type="ChEBI" id="CHEBI:17754"/>
        <dbReference type="ChEBI" id="CHEBI:18262"/>
        <dbReference type="ChEBI" id="CHEBI:75539"/>
    </reaction>
</comment>
<evidence type="ECO:0000256" key="3">
    <source>
        <dbReference type="ARBA" id="ARBA00022801"/>
    </source>
</evidence>
<evidence type="ECO:0000256" key="9">
    <source>
        <dbReference type="ARBA" id="ARBA00047662"/>
    </source>
</evidence>
<dbReference type="InterPro" id="IPR000639">
    <property type="entry name" value="Epox_hydrolase-like"/>
</dbReference>
<evidence type="ECO:0000256" key="4">
    <source>
        <dbReference type="ARBA" id="ARBA00037797"/>
    </source>
</evidence>
<dbReference type="PANTHER" id="PTHR43798:SF5">
    <property type="entry name" value="MONOACYLGLYCEROL LIPASE ABHD6"/>
    <property type="match status" value="1"/>
</dbReference>
<reference evidence="13" key="1">
    <citation type="submission" date="2022-11" db="UniProtKB">
        <authorList>
            <consortium name="EnsemblMetazoa"/>
        </authorList>
    </citation>
    <scope>IDENTIFICATION</scope>
</reference>
<dbReference type="PRINTS" id="PR00412">
    <property type="entry name" value="EPOXHYDRLASE"/>
</dbReference>
<name>A0A914BSH2_PATMI</name>
<dbReference type="CTD" id="79575"/>
<dbReference type="Gene3D" id="3.40.50.1820">
    <property type="entry name" value="alpha/beta hydrolase"/>
    <property type="match status" value="1"/>
</dbReference>
<dbReference type="GeneID" id="119746320"/>
<evidence type="ECO:0000313" key="13">
    <source>
        <dbReference type="EnsemblMetazoa" id="XP_038079129.1"/>
    </source>
</evidence>
<dbReference type="InterPro" id="IPR000073">
    <property type="entry name" value="AB_hydrolase_1"/>
</dbReference>
<evidence type="ECO:0000313" key="14">
    <source>
        <dbReference type="Proteomes" id="UP000887568"/>
    </source>
</evidence>
<evidence type="ECO:0000256" key="8">
    <source>
        <dbReference type="ARBA" id="ARBA00046308"/>
    </source>
</evidence>
<evidence type="ECO:0000256" key="7">
    <source>
        <dbReference type="ARBA" id="ARBA00041848"/>
    </source>
</evidence>
<dbReference type="PANTHER" id="PTHR43798">
    <property type="entry name" value="MONOACYLGLYCEROL LIPASE"/>
    <property type="match status" value="1"/>
</dbReference>
<sequence length="426" mass="47868">MTTRSSSFGPQRSHRVAPDPSSNETLNIIEVRKGRWLHVQHILPEQRKQTKRQFVAAPELEELGETAEECREHDGIRGPENDVNCLASKPCNVDFNASTRQQTTATTRQISLRDRNLEKLARDSDGSILSNQSYPDSASQSSLHSIMEDGNTAFFFIHGVGGCSDLWRHQIMYFVSQGYEVIAPDLLGHGFSRAPHQSKAYSFGEHADDIMTVFDRYCKKRNVLVGHSYGACFCAKIARERARKVAKVVLISGGGPVPLQPEPCQLFCLPSCVLACIKPIITSCFVSQAFHKDSKHSKEEKNHSFDVPAYVLRATMQGQNWHEGNEEYHASLRASVLLIYGMQDDLVLLDDEIWMNETIYASQLETLENASHMVMIEQPDKVNQLIHSFVLKDTMVHRRGAPKRSMSCRSTKLGSHGKTMPHVTIT</sequence>
<evidence type="ECO:0000256" key="5">
    <source>
        <dbReference type="ARBA" id="ARBA00037874"/>
    </source>
</evidence>
<dbReference type="GO" id="GO:0031966">
    <property type="term" value="C:mitochondrial membrane"/>
    <property type="evidence" value="ECO:0007669"/>
    <property type="project" value="UniProtKB-SubCell"/>
</dbReference>
<dbReference type="AlphaFoldDB" id="A0A914BSH2"/>